<dbReference type="Proteomes" id="UP000567179">
    <property type="component" value="Unassembled WGS sequence"/>
</dbReference>
<keyword evidence="5" id="KW-1185">Reference proteome</keyword>
<evidence type="ECO:0000313" key="4">
    <source>
        <dbReference type="EMBL" id="KAF5315225.1"/>
    </source>
</evidence>
<feature type="transmembrane region" description="Helical" evidence="2">
    <location>
        <begin position="502"/>
        <end position="523"/>
    </location>
</feature>
<accession>A0A8H5B298</accession>
<evidence type="ECO:0000313" key="5">
    <source>
        <dbReference type="Proteomes" id="UP000567179"/>
    </source>
</evidence>
<comment type="caution">
    <text evidence="4">The sequence shown here is derived from an EMBL/GenBank/DDBJ whole genome shotgun (WGS) entry which is preliminary data.</text>
</comment>
<feature type="region of interest" description="Disordered" evidence="1">
    <location>
        <begin position="1018"/>
        <end position="1142"/>
    </location>
</feature>
<feature type="transmembrane region" description="Helical" evidence="2">
    <location>
        <begin position="472"/>
        <end position="495"/>
    </location>
</feature>
<dbReference type="InterPro" id="IPR045338">
    <property type="entry name" value="DUF6535"/>
</dbReference>
<evidence type="ECO:0000256" key="2">
    <source>
        <dbReference type="SAM" id="Phobius"/>
    </source>
</evidence>
<keyword evidence="2" id="KW-0472">Membrane</keyword>
<evidence type="ECO:0000259" key="3">
    <source>
        <dbReference type="Pfam" id="PF20153"/>
    </source>
</evidence>
<keyword evidence="2" id="KW-0812">Transmembrane</keyword>
<name>A0A8H5B298_9AGAR</name>
<dbReference type="AlphaFoldDB" id="A0A8H5B298"/>
<dbReference type="Pfam" id="PF20153">
    <property type="entry name" value="DUF6535"/>
    <property type="match status" value="1"/>
</dbReference>
<proteinExistence type="predicted"/>
<protein>
    <recommendedName>
        <fullName evidence="3">DUF6535 domain-containing protein</fullName>
    </recommendedName>
</protein>
<keyword evidence="2" id="KW-1133">Transmembrane helix</keyword>
<feature type="domain" description="DUF6535" evidence="3">
    <location>
        <begin position="326"/>
        <end position="496"/>
    </location>
</feature>
<feature type="compositionally biased region" description="Polar residues" evidence="1">
    <location>
        <begin position="1020"/>
        <end position="1029"/>
    </location>
</feature>
<feature type="compositionally biased region" description="Polar residues" evidence="1">
    <location>
        <begin position="1107"/>
        <end position="1130"/>
    </location>
</feature>
<feature type="transmembrane region" description="Helical" evidence="2">
    <location>
        <begin position="415"/>
        <end position="438"/>
    </location>
</feature>
<organism evidence="4 5">
    <name type="scientific">Psilocybe cf. subviscida</name>
    <dbReference type="NCBI Taxonomy" id="2480587"/>
    <lineage>
        <taxon>Eukaryota</taxon>
        <taxon>Fungi</taxon>
        <taxon>Dikarya</taxon>
        <taxon>Basidiomycota</taxon>
        <taxon>Agaricomycotina</taxon>
        <taxon>Agaricomycetes</taxon>
        <taxon>Agaricomycetidae</taxon>
        <taxon>Agaricales</taxon>
        <taxon>Agaricineae</taxon>
        <taxon>Strophariaceae</taxon>
        <taxon>Psilocybe</taxon>
    </lineage>
</organism>
<sequence length="1142" mass="129177">MGPQQTRSWSTQIIPFVPTFVSLAATKNATMRSSATDFKKTWSSLLTRMLDTVPRSVRLTEEIVPIPFEVTTQFRFIDLQLVFDVQIGCDRRGPQGGSAGGKATLAQNPDVTSDLVVSPVGTALALSFTLYEFAVPVTFERSIGSFWFEVYNKIDKRGRVSHKPDVSIGTPSQLRRLVYETRCLGLRASGFFQYHCRHRYLEWPKPTYVAVGIRNSISFSKARERFRHHLSIEVTIPRGTKSLDFVIAKPIKATQHAIDVTGDDNCSRLSPFHHYCVLMHLLYSSRGSYAACLQNPTSSDLKNVEAWKCGEPYSHSLPLPPDGDPWAILLEPLVEKDRAQCEEWIDEVQNILIFAGLFSAVVTAFAVESVKELQQDPVAELLGRISSQLAGVSLADIQDNAKPFSPSGSTIRLNIFLFLSLILSLMTVLVGTTGLQWLREHQSYRTSPDAQTTFGLLNMREAALREWYVPQVFASLPLLLQSALILFFAAIFELLLNTGQNIIIPVATMIGATSLFLLLTMALPTMQAFKLSHSHLKRNTKVPLPCPYKSPQSNAFRRLVTSSQFVFLRLLSTSANIHWGLTRLLHPIRRYARIIHRPFGTIELHEGSDPAIENARRPSKAFDYMTGPIFRCWKADNWLDFDINWMGIRDNYFQSIQPPESPLYIHREDHANDAGWYDISEGLRQAILAASFNDDDVGLQTPSFIEYHCALAFVFPHVADFEDKSKEQGMFLRNRYLAEVMGYQKGKSLVSFPDVSSEMGVDSELDVLREETAFKVLYAFHARLKELDNSSPVLSRHLAEIYFRLVGYLFSEAHQNKENIESDEEILFDPEELYVLKIYDSKDQSFTLQWAVTLHSYFISLINPAIDVVTLERNFDIHRFFQRYTYNFWRQLEYEVNSKLGKTHEESISQVIFTLDLVRVHLIQYFGADDDGKLEMLFYASAFHLQFFTRHGPNNHPGLRQAVQSLLPIMHRCKERFGNGQETRLGQHLGGGYQDPGGQEIFTSGWWATLFDDGPASYDSPVSRSQSFGHAQGRISRSHSPSESTDSRILLDPRSPISRPPISPGINIQTPNEDDGPYFGQSYNSRSQLLPPSLRSDSLLVPPLTHGGNSSRVSFDQDIPLNSTRSQRSEPQLAPDHASDMP</sequence>
<dbReference type="OrthoDB" id="3235960at2759"/>
<dbReference type="EMBL" id="JAACJJ010000043">
    <property type="protein sequence ID" value="KAF5315225.1"/>
    <property type="molecule type" value="Genomic_DNA"/>
</dbReference>
<evidence type="ECO:0000256" key="1">
    <source>
        <dbReference type="SAM" id="MobiDB-lite"/>
    </source>
</evidence>
<gene>
    <name evidence="4" type="ORF">D9619_007528</name>
</gene>
<reference evidence="4 5" key="1">
    <citation type="journal article" date="2020" name="ISME J.">
        <title>Uncovering the hidden diversity of litter-decomposition mechanisms in mushroom-forming fungi.</title>
        <authorList>
            <person name="Floudas D."/>
            <person name="Bentzer J."/>
            <person name="Ahren D."/>
            <person name="Johansson T."/>
            <person name="Persson P."/>
            <person name="Tunlid A."/>
        </authorList>
    </citation>
    <scope>NUCLEOTIDE SEQUENCE [LARGE SCALE GENOMIC DNA]</scope>
    <source>
        <strain evidence="4 5">CBS 101986</strain>
    </source>
</reference>
<feature type="compositionally biased region" description="Low complexity" evidence="1">
    <location>
        <begin position="1085"/>
        <end position="1104"/>
    </location>
</feature>